<dbReference type="Pfam" id="PF20684">
    <property type="entry name" value="Fung_rhodopsin"/>
    <property type="match status" value="1"/>
</dbReference>
<keyword evidence="3 7" id="KW-1133">Transmembrane helix</keyword>
<evidence type="ECO:0000259" key="8">
    <source>
        <dbReference type="Pfam" id="PF20684"/>
    </source>
</evidence>
<evidence type="ECO:0000256" key="6">
    <source>
        <dbReference type="SAM" id="MobiDB-lite"/>
    </source>
</evidence>
<gene>
    <name evidence="9" type="ORF">CMEL01_14611</name>
</gene>
<evidence type="ECO:0000313" key="10">
    <source>
        <dbReference type="Proteomes" id="UP001239795"/>
    </source>
</evidence>
<keyword evidence="4 7" id="KW-0472">Membrane</keyword>
<feature type="transmembrane region" description="Helical" evidence="7">
    <location>
        <begin position="193"/>
        <end position="217"/>
    </location>
</feature>
<evidence type="ECO:0000256" key="5">
    <source>
        <dbReference type="ARBA" id="ARBA00038359"/>
    </source>
</evidence>
<feature type="domain" description="Rhodopsin" evidence="8">
    <location>
        <begin position="29"/>
        <end position="260"/>
    </location>
</feature>
<dbReference type="GO" id="GO:0016020">
    <property type="term" value="C:membrane"/>
    <property type="evidence" value="ECO:0007669"/>
    <property type="project" value="UniProtKB-SubCell"/>
</dbReference>
<proteinExistence type="inferred from homology"/>
<keyword evidence="2 7" id="KW-0812">Transmembrane</keyword>
<dbReference type="PANTHER" id="PTHR33048">
    <property type="entry name" value="PTH11-LIKE INTEGRAL MEMBRANE PROTEIN (AFU_ORTHOLOGUE AFUA_5G11245)"/>
    <property type="match status" value="1"/>
</dbReference>
<organism evidence="9 10">
    <name type="scientific">Colletotrichum melonis</name>
    <dbReference type="NCBI Taxonomy" id="1209925"/>
    <lineage>
        <taxon>Eukaryota</taxon>
        <taxon>Fungi</taxon>
        <taxon>Dikarya</taxon>
        <taxon>Ascomycota</taxon>
        <taxon>Pezizomycotina</taxon>
        <taxon>Sordariomycetes</taxon>
        <taxon>Hypocreomycetidae</taxon>
        <taxon>Glomerellales</taxon>
        <taxon>Glomerellaceae</taxon>
        <taxon>Colletotrichum</taxon>
        <taxon>Colletotrichum acutatum species complex</taxon>
    </lineage>
</organism>
<evidence type="ECO:0000256" key="4">
    <source>
        <dbReference type="ARBA" id="ARBA00023136"/>
    </source>
</evidence>
<evidence type="ECO:0000256" key="1">
    <source>
        <dbReference type="ARBA" id="ARBA00004141"/>
    </source>
</evidence>
<dbReference type="InterPro" id="IPR049326">
    <property type="entry name" value="Rhodopsin_dom_fungi"/>
</dbReference>
<comment type="subcellular location">
    <subcellularLocation>
        <location evidence="1">Membrane</location>
        <topology evidence="1">Multi-pass membrane protein</topology>
    </subcellularLocation>
</comment>
<feature type="transmembrane region" description="Helical" evidence="7">
    <location>
        <begin position="12"/>
        <end position="33"/>
    </location>
</feature>
<dbReference type="EMBL" id="MLGG01000010">
    <property type="protein sequence ID" value="KAK1461657.1"/>
    <property type="molecule type" value="Genomic_DNA"/>
</dbReference>
<comment type="caution">
    <text evidence="9">The sequence shown here is derived from an EMBL/GenBank/DDBJ whole genome shotgun (WGS) entry which is preliminary data.</text>
</comment>
<feature type="transmembrane region" description="Helical" evidence="7">
    <location>
        <begin position="159"/>
        <end position="181"/>
    </location>
</feature>
<dbReference type="PANTHER" id="PTHR33048:SF42">
    <property type="entry name" value="INTEGRAL MEMBRANE PROTEIN"/>
    <property type="match status" value="1"/>
</dbReference>
<dbReference type="AlphaFoldDB" id="A0AAI9XV26"/>
<evidence type="ECO:0000256" key="3">
    <source>
        <dbReference type="ARBA" id="ARBA00022989"/>
    </source>
</evidence>
<evidence type="ECO:0000256" key="7">
    <source>
        <dbReference type="SAM" id="Phobius"/>
    </source>
</evidence>
<name>A0AAI9XV26_9PEZI</name>
<protein>
    <recommendedName>
        <fullName evidence="8">Rhodopsin domain-containing protein</fullName>
    </recommendedName>
</protein>
<comment type="similarity">
    <text evidence="5">Belongs to the SAT4 family.</text>
</comment>
<sequence length="321" mass="35618">MDNTLPSSTIRAIASLVVLFVLATTFLALRIYARVSALRSWRLGTDDYLILSAWVLFTCMIYLRVALLSASTFAGILNVPKYSKISKAAGVMSNIAWALSKTSFAFTLMRLMTGKLRWMLWFIIFSMNLFIALWLPFFLNPCGPGGPEPCWPREMSVPFGIFVNAYSAFLDIFLSLLPWKIIWPLHLSTHERIGICVAMSMGIFAGATGIVKVLYLFGPQSRSIFDSGSIYTLSTLFIWESAEISATIMATSIPMLRKLAVNVSTRYSSRGSSENTMLSVFQRQLRIAGLSNDAENQYADQPTNYTGASSANYSRARGTSS</sequence>
<reference evidence="9 10" key="1">
    <citation type="submission" date="2016-10" db="EMBL/GenBank/DDBJ databases">
        <title>The genome sequence of Colletotrichum fioriniae PJ7.</title>
        <authorList>
            <person name="Baroncelli R."/>
        </authorList>
    </citation>
    <scope>NUCLEOTIDE SEQUENCE [LARGE SCALE GENOMIC DNA]</scope>
    <source>
        <strain evidence="9">Col 31</strain>
    </source>
</reference>
<feature type="region of interest" description="Disordered" evidence="6">
    <location>
        <begin position="298"/>
        <end position="321"/>
    </location>
</feature>
<keyword evidence="10" id="KW-1185">Reference proteome</keyword>
<accession>A0AAI9XV26</accession>
<dbReference type="InterPro" id="IPR052337">
    <property type="entry name" value="SAT4-like"/>
</dbReference>
<evidence type="ECO:0000313" key="9">
    <source>
        <dbReference type="EMBL" id="KAK1461657.1"/>
    </source>
</evidence>
<evidence type="ECO:0000256" key="2">
    <source>
        <dbReference type="ARBA" id="ARBA00022692"/>
    </source>
</evidence>
<feature type="transmembrane region" description="Helical" evidence="7">
    <location>
        <begin position="53"/>
        <end position="77"/>
    </location>
</feature>
<feature type="transmembrane region" description="Helical" evidence="7">
    <location>
        <begin position="118"/>
        <end position="139"/>
    </location>
</feature>
<dbReference type="Proteomes" id="UP001239795">
    <property type="component" value="Unassembled WGS sequence"/>
</dbReference>